<reference evidence="5 6" key="1">
    <citation type="submission" date="2016-10" db="EMBL/GenBank/DDBJ databases">
        <authorList>
            <person name="Varghese N."/>
            <person name="Submissions S."/>
        </authorList>
    </citation>
    <scope>NUCLEOTIDE SEQUENCE [LARGE SCALE GENOMIC DNA]</scope>
    <source>
        <strain evidence="5 6">DSM 1361</strain>
    </source>
</reference>
<name>A0A662ZIU1_9GAMM</name>
<keyword evidence="6" id="KW-1185">Reference proteome</keyword>
<evidence type="ECO:0000259" key="4">
    <source>
        <dbReference type="PROSITE" id="PS51724"/>
    </source>
</evidence>
<keyword evidence="3" id="KW-1133">Transmembrane helix</keyword>
<dbReference type="SUPFAM" id="SSF110997">
    <property type="entry name" value="Sporulation related repeat"/>
    <property type="match status" value="1"/>
</dbReference>
<sequence>MVATVRNRKKSSSRKSSKKNQISGWQVRIIIMAALIIIALLGVVVWQLQSNKNASRAIAASTQKTTKPQAAKPQSNSNSRYQYTEILENRSIDTGSGVTITRNYEAETIARENARKKALAEKKRKLEEERRKVEAEKARIAEEKRRIAEEKRRLAMEKKMGHSLNSNTVSGNNVSSKPVQKGKLYIECARNYRTEKEAQEQKAKLAFNGKESSIYHKQIGGGYAYAVRIGPYTNQAEAEKARSEIVNAKLGSECAFFKY</sequence>
<organism evidence="5 6">
    <name type="scientific">Ruminobacter amylophilus</name>
    <dbReference type="NCBI Taxonomy" id="867"/>
    <lineage>
        <taxon>Bacteria</taxon>
        <taxon>Pseudomonadati</taxon>
        <taxon>Pseudomonadota</taxon>
        <taxon>Gammaproteobacteria</taxon>
        <taxon>Aeromonadales</taxon>
        <taxon>Succinivibrionaceae</taxon>
        <taxon>Ruminobacter</taxon>
    </lineage>
</organism>
<evidence type="ECO:0000256" key="1">
    <source>
        <dbReference type="SAM" id="Coils"/>
    </source>
</evidence>
<evidence type="ECO:0000256" key="2">
    <source>
        <dbReference type="SAM" id="MobiDB-lite"/>
    </source>
</evidence>
<protein>
    <submittedName>
        <fullName evidence="5">Sporulation related domain-containing protein</fullName>
    </submittedName>
</protein>
<dbReference type="EMBL" id="FOXF01000026">
    <property type="protein sequence ID" value="SFP46804.1"/>
    <property type="molecule type" value="Genomic_DNA"/>
</dbReference>
<dbReference type="PROSITE" id="PS51724">
    <property type="entry name" value="SPOR"/>
    <property type="match status" value="1"/>
</dbReference>
<feature type="coiled-coil region" evidence="1">
    <location>
        <begin position="109"/>
        <end position="160"/>
    </location>
</feature>
<dbReference type="InterPro" id="IPR007730">
    <property type="entry name" value="SPOR-like_dom"/>
</dbReference>
<gene>
    <name evidence="5" type="ORF">SAMN02910344_01467</name>
</gene>
<dbReference type="AlphaFoldDB" id="A0A662ZIU1"/>
<dbReference type="GO" id="GO:0042834">
    <property type="term" value="F:peptidoglycan binding"/>
    <property type="evidence" value="ECO:0007669"/>
    <property type="project" value="InterPro"/>
</dbReference>
<feature type="region of interest" description="Disordered" evidence="2">
    <location>
        <begin position="59"/>
        <end position="81"/>
    </location>
</feature>
<keyword evidence="3" id="KW-0812">Transmembrane</keyword>
<evidence type="ECO:0000313" key="6">
    <source>
        <dbReference type="Proteomes" id="UP000243745"/>
    </source>
</evidence>
<dbReference type="Pfam" id="PF05036">
    <property type="entry name" value="SPOR"/>
    <property type="match status" value="1"/>
</dbReference>
<dbReference type="Proteomes" id="UP000243745">
    <property type="component" value="Unassembled WGS sequence"/>
</dbReference>
<feature type="transmembrane region" description="Helical" evidence="3">
    <location>
        <begin position="25"/>
        <end position="46"/>
    </location>
</feature>
<evidence type="ECO:0000313" key="5">
    <source>
        <dbReference type="EMBL" id="SFP46804.1"/>
    </source>
</evidence>
<keyword evidence="1" id="KW-0175">Coiled coil</keyword>
<feature type="domain" description="SPOR" evidence="4">
    <location>
        <begin position="179"/>
        <end position="259"/>
    </location>
</feature>
<accession>A0A662ZIU1</accession>
<dbReference type="InterPro" id="IPR036680">
    <property type="entry name" value="SPOR-like_sf"/>
</dbReference>
<evidence type="ECO:0000256" key="3">
    <source>
        <dbReference type="SAM" id="Phobius"/>
    </source>
</evidence>
<keyword evidence="3" id="KW-0472">Membrane</keyword>
<proteinExistence type="predicted"/>
<dbReference type="Gene3D" id="3.30.70.1070">
    <property type="entry name" value="Sporulation related repeat"/>
    <property type="match status" value="1"/>
</dbReference>